<dbReference type="SUPFAM" id="SSF53335">
    <property type="entry name" value="S-adenosyl-L-methionine-dependent methyltransferases"/>
    <property type="match status" value="1"/>
</dbReference>
<gene>
    <name evidence="3" type="primary">rsmD</name>
    <name evidence="3" type="ORF">OCOJLMKI_1383</name>
</gene>
<sequence>MRIVGGAFRGRRLATPKTDAIRPTSDRLREALFNVLAHAYDDAVSDARVLDLFAGTGALSFEALSRGAAYALLVDEGAEARGLIRQNIEALGCEGVTRLFRRDATRLGPAGTSGRFSLVFCDPPYGRDLAPAALAAAAEGGWLEPGALVVVEEAAGASLALPSAFVSRERRDYGETAVVLARFTPAD</sequence>
<evidence type="ECO:0000256" key="1">
    <source>
        <dbReference type="ARBA" id="ARBA00022603"/>
    </source>
</evidence>
<protein>
    <submittedName>
        <fullName evidence="3">Ribosomal RNA small subunit methyltransferase D</fullName>
    </submittedName>
</protein>
<dbReference type="GO" id="GO:0008168">
    <property type="term" value="F:methyltransferase activity"/>
    <property type="evidence" value="ECO:0007669"/>
    <property type="project" value="UniProtKB-KW"/>
</dbReference>
<comment type="caution">
    <text evidence="3">The sequence shown here is derived from an EMBL/GenBank/DDBJ whole genome shotgun (WGS) entry which is preliminary data.</text>
</comment>
<dbReference type="Proteomes" id="UP001055125">
    <property type="component" value="Unassembled WGS sequence"/>
</dbReference>
<dbReference type="GO" id="GO:0032259">
    <property type="term" value="P:methylation"/>
    <property type="evidence" value="ECO:0007669"/>
    <property type="project" value="UniProtKB-KW"/>
</dbReference>
<dbReference type="NCBIfam" id="TIGR00095">
    <property type="entry name" value="16S rRNA (guanine(966)-N(2))-methyltransferase RsmD"/>
    <property type="match status" value="1"/>
</dbReference>
<dbReference type="InterPro" id="IPR004398">
    <property type="entry name" value="RNA_MeTrfase_RsmD"/>
</dbReference>
<dbReference type="PIRSF" id="PIRSF004553">
    <property type="entry name" value="CHP00095"/>
    <property type="match status" value="1"/>
</dbReference>
<keyword evidence="1 3" id="KW-0489">Methyltransferase</keyword>
<accession>A0ABQ4RUF2</accession>
<dbReference type="RefSeq" id="WP_238243371.1">
    <property type="nucleotide sequence ID" value="NZ_BPQP01000020.1"/>
</dbReference>
<reference evidence="3" key="2">
    <citation type="submission" date="2021-08" db="EMBL/GenBank/DDBJ databases">
        <authorList>
            <person name="Tani A."/>
            <person name="Ola A."/>
            <person name="Ogura Y."/>
            <person name="Katsura K."/>
            <person name="Hayashi T."/>
        </authorList>
    </citation>
    <scope>NUCLEOTIDE SEQUENCE</scope>
    <source>
        <strain evidence="3">DSM 19015</strain>
    </source>
</reference>
<proteinExistence type="predicted"/>
<dbReference type="EMBL" id="BPQP01000020">
    <property type="protein sequence ID" value="GJD94181.1"/>
    <property type="molecule type" value="Genomic_DNA"/>
</dbReference>
<dbReference type="Pfam" id="PF03602">
    <property type="entry name" value="Cons_hypoth95"/>
    <property type="match status" value="1"/>
</dbReference>
<organism evidence="3 4">
    <name type="scientific">Methylobacterium iners</name>
    <dbReference type="NCBI Taxonomy" id="418707"/>
    <lineage>
        <taxon>Bacteria</taxon>
        <taxon>Pseudomonadati</taxon>
        <taxon>Pseudomonadota</taxon>
        <taxon>Alphaproteobacteria</taxon>
        <taxon>Hyphomicrobiales</taxon>
        <taxon>Methylobacteriaceae</taxon>
        <taxon>Methylobacterium</taxon>
    </lineage>
</organism>
<evidence type="ECO:0000313" key="3">
    <source>
        <dbReference type="EMBL" id="GJD94181.1"/>
    </source>
</evidence>
<dbReference type="CDD" id="cd02440">
    <property type="entry name" value="AdoMet_MTases"/>
    <property type="match status" value="1"/>
</dbReference>
<name>A0ABQ4RUF2_9HYPH</name>
<dbReference type="InterPro" id="IPR002052">
    <property type="entry name" value="DNA_methylase_N6_adenine_CS"/>
</dbReference>
<keyword evidence="2" id="KW-0808">Transferase</keyword>
<dbReference type="InterPro" id="IPR029063">
    <property type="entry name" value="SAM-dependent_MTases_sf"/>
</dbReference>
<evidence type="ECO:0000256" key="2">
    <source>
        <dbReference type="ARBA" id="ARBA00022679"/>
    </source>
</evidence>
<reference evidence="3" key="1">
    <citation type="journal article" date="2021" name="Front. Microbiol.">
        <title>Comprehensive Comparative Genomics and Phenotyping of Methylobacterium Species.</title>
        <authorList>
            <person name="Alessa O."/>
            <person name="Ogura Y."/>
            <person name="Fujitani Y."/>
            <person name="Takami H."/>
            <person name="Hayashi T."/>
            <person name="Sahin N."/>
            <person name="Tani A."/>
        </authorList>
    </citation>
    <scope>NUCLEOTIDE SEQUENCE</scope>
    <source>
        <strain evidence="3">DSM 19015</strain>
    </source>
</reference>
<dbReference type="PANTHER" id="PTHR43542:SF1">
    <property type="entry name" value="METHYLTRANSFERASE"/>
    <property type="match status" value="1"/>
</dbReference>
<dbReference type="PANTHER" id="PTHR43542">
    <property type="entry name" value="METHYLTRANSFERASE"/>
    <property type="match status" value="1"/>
</dbReference>
<dbReference type="PROSITE" id="PS00092">
    <property type="entry name" value="N6_MTASE"/>
    <property type="match status" value="1"/>
</dbReference>
<dbReference type="Gene3D" id="3.40.50.150">
    <property type="entry name" value="Vaccinia Virus protein VP39"/>
    <property type="match status" value="1"/>
</dbReference>
<evidence type="ECO:0000313" key="4">
    <source>
        <dbReference type="Proteomes" id="UP001055125"/>
    </source>
</evidence>
<keyword evidence="4" id="KW-1185">Reference proteome</keyword>